<accession>A0A832ZW07</accession>
<proteinExistence type="predicted"/>
<feature type="transmembrane region" description="Helical" evidence="1">
    <location>
        <begin position="112"/>
        <end position="142"/>
    </location>
</feature>
<dbReference type="AlphaFoldDB" id="A0A832ZW07"/>
<keyword evidence="1" id="KW-1133">Transmembrane helix</keyword>
<feature type="transmembrane region" description="Helical" evidence="1">
    <location>
        <begin position="154"/>
        <end position="175"/>
    </location>
</feature>
<feature type="transmembrane region" description="Helical" evidence="1">
    <location>
        <begin position="20"/>
        <end position="41"/>
    </location>
</feature>
<protein>
    <submittedName>
        <fullName evidence="2">Uncharacterized protein</fullName>
    </submittedName>
</protein>
<name>A0A832ZW07_CALS0</name>
<dbReference type="Proteomes" id="UP000608579">
    <property type="component" value="Unassembled WGS sequence"/>
</dbReference>
<organism evidence="2 3">
    <name type="scientific">Caldiarchaeum subterraneum</name>
    <dbReference type="NCBI Taxonomy" id="311458"/>
    <lineage>
        <taxon>Archaea</taxon>
        <taxon>Nitrososphaerota</taxon>
        <taxon>Candidatus Caldarchaeales</taxon>
        <taxon>Candidatus Caldarchaeaceae</taxon>
        <taxon>Candidatus Caldarchaeum</taxon>
    </lineage>
</organism>
<comment type="caution">
    <text evidence="2">The sequence shown here is derived from an EMBL/GenBank/DDBJ whole genome shotgun (WGS) entry which is preliminary data.</text>
</comment>
<dbReference type="EMBL" id="DQVM01000080">
    <property type="protein sequence ID" value="HIQ29758.1"/>
    <property type="molecule type" value="Genomic_DNA"/>
</dbReference>
<gene>
    <name evidence="2" type="ORF">EYH45_04255</name>
</gene>
<reference evidence="2" key="1">
    <citation type="journal article" date="2020" name="ISME J.">
        <title>Gammaproteobacteria mediating utilization of methyl-, sulfur- and petroleum organic compounds in deep ocean hydrothermal plumes.</title>
        <authorList>
            <person name="Zhou Z."/>
            <person name="Liu Y."/>
            <person name="Pan J."/>
            <person name="Cron B.R."/>
            <person name="Toner B.M."/>
            <person name="Anantharaman K."/>
            <person name="Breier J.A."/>
            <person name="Dick G.J."/>
            <person name="Li M."/>
        </authorList>
    </citation>
    <scope>NUCLEOTIDE SEQUENCE</scope>
    <source>
        <strain evidence="2">SZUA-1515</strain>
    </source>
</reference>
<evidence type="ECO:0000313" key="2">
    <source>
        <dbReference type="EMBL" id="HIQ29758.1"/>
    </source>
</evidence>
<keyword evidence="1" id="KW-0812">Transmembrane</keyword>
<evidence type="ECO:0000313" key="3">
    <source>
        <dbReference type="Proteomes" id="UP000608579"/>
    </source>
</evidence>
<evidence type="ECO:0000256" key="1">
    <source>
        <dbReference type="SAM" id="Phobius"/>
    </source>
</evidence>
<sequence length="181" mass="19833">MRRQASLILTQRGVKTKFSVSFIIFILVFLVSVGAFTPLSAPIPSFIQVPALNVVQYDESLCIVFYISRQLVLTLTPEVVTVAVVLGILFSFNVLVLVYLREVGVSARRYYAVASLGFVLAMLSSSVCWLACCSGGLFVALFGSFLSRPVPYIAVVYTGFFPVLSAGLLLANLIWAKRYIT</sequence>
<feature type="transmembrane region" description="Helical" evidence="1">
    <location>
        <begin position="79"/>
        <end position="100"/>
    </location>
</feature>
<keyword evidence="1" id="KW-0472">Membrane</keyword>